<dbReference type="GO" id="GO:0016788">
    <property type="term" value="F:hydrolase activity, acting on ester bonds"/>
    <property type="evidence" value="ECO:0007669"/>
    <property type="project" value="UniProtKB-ARBA"/>
</dbReference>
<accession>A0A918ISR2</accession>
<name>A0A918ISR2_9FLAO</name>
<evidence type="ECO:0000313" key="4">
    <source>
        <dbReference type="EMBL" id="GGW30290.1"/>
    </source>
</evidence>
<feature type="domain" description="SGNH hydrolase-type esterase" evidence="2">
    <location>
        <begin position="179"/>
        <end position="355"/>
    </location>
</feature>
<dbReference type="Gene3D" id="3.40.50.1110">
    <property type="entry name" value="SGNH hydrolase"/>
    <property type="match status" value="1"/>
</dbReference>
<evidence type="ECO:0000259" key="3">
    <source>
        <dbReference type="Pfam" id="PF14607"/>
    </source>
</evidence>
<dbReference type="EMBL" id="BMWP01000007">
    <property type="protein sequence ID" value="GGW30290.1"/>
    <property type="molecule type" value="Genomic_DNA"/>
</dbReference>
<dbReference type="InterPro" id="IPR032740">
    <property type="entry name" value="GxDLY"/>
</dbReference>
<evidence type="ECO:0000313" key="5">
    <source>
        <dbReference type="Proteomes" id="UP000634668"/>
    </source>
</evidence>
<dbReference type="PANTHER" id="PTHR30383:SF29">
    <property type="entry name" value="SGNH HYDROLASE-TYPE ESTERASE DOMAIN-CONTAINING PROTEIN"/>
    <property type="match status" value="1"/>
</dbReference>
<dbReference type="RefSeq" id="WP_051315521.1">
    <property type="nucleotide sequence ID" value="NZ_BMWP01000007.1"/>
</dbReference>
<dbReference type="Gene3D" id="2.60.120.260">
    <property type="entry name" value="Galactose-binding domain-like"/>
    <property type="match status" value="1"/>
</dbReference>
<protein>
    <submittedName>
        <fullName evidence="4">Hydrolase</fullName>
    </submittedName>
</protein>
<evidence type="ECO:0000256" key="1">
    <source>
        <dbReference type="SAM" id="SignalP"/>
    </source>
</evidence>
<comment type="caution">
    <text evidence="4">The sequence shown here is derived from an EMBL/GenBank/DDBJ whole genome shotgun (WGS) entry which is preliminary data.</text>
</comment>
<sequence length="362" mass="40491">MLRIFFSALLFSCLGTIAQAQNATAVKFVDALKFPLLGSTKIADTEHYYRIRKDLAANFPKRVKALSTNTAGFNVPFKTNSSSIKLRWTLREYNSLWNMTPLAVAGFDLYGWNGEEWQFVAAAKPTGLSNSTTVIENLDGKMQRFRLYFPLYSGVTEVEIGVDSGSDIQPLEDFYLPSKQIVVYGSSITQGASASRPGMIFTSILGRRLNMNFSNLGFSGAGKMEREVANVLKNSHPDLFILDCVPNPSIEEIRTRTLPFIETLRKENPSVPILMVESVFREHGHWNEKIGAKVIGQNNAFKEAYSQLKERGMEQIYYLDNTALIGTDHEATIDGTHFTDLGHKRIADKLFPVIKNILNGSL</sequence>
<dbReference type="SUPFAM" id="SSF52266">
    <property type="entry name" value="SGNH hydrolase"/>
    <property type="match status" value="1"/>
</dbReference>
<keyword evidence="1" id="KW-0732">Signal</keyword>
<organism evidence="4 5">
    <name type="scientific">Arenibacter certesii</name>
    <dbReference type="NCBI Taxonomy" id="228955"/>
    <lineage>
        <taxon>Bacteria</taxon>
        <taxon>Pseudomonadati</taxon>
        <taxon>Bacteroidota</taxon>
        <taxon>Flavobacteriia</taxon>
        <taxon>Flavobacteriales</taxon>
        <taxon>Flavobacteriaceae</taxon>
        <taxon>Arenibacter</taxon>
    </lineage>
</organism>
<dbReference type="Pfam" id="PF14606">
    <property type="entry name" value="Lipase_GDSL_3"/>
    <property type="match status" value="1"/>
</dbReference>
<dbReference type="InterPro" id="IPR051532">
    <property type="entry name" value="Ester_Hydrolysis_Enzymes"/>
</dbReference>
<feature type="signal peptide" evidence="1">
    <location>
        <begin position="1"/>
        <end position="20"/>
    </location>
</feature>
<dbReference type="PANTHER" id="PTHR30383">
    <property type="entry name" value="THIOESTERASE 1/PROTEASE 1/LYSOPHOSPHOLIPASE L1"/>
    <property type="match status" value="1"/>
</dbReference>
<reference evidence="4" key="1">
    <citation type="journal article" date="2014" name="Int. J. Syst. Evol. Microbiol.">
        <title>Complete genome sequence of Corynebacterium casei LMG S-19264T (=DSM 44701T), isolated from a smear-ripened cheese.</title>
        <authorList>
            <consortium name="US DOE Joint Genome Institute (JGI-PGF)"/>
            <person name="Walter F."/>
            <person name="Albersmeier A."/>
            <person name="Kalinowski J."/>
            <person name="Ruckert C."/>
        </authorList>
    </citation>
    <scope>NUCLEOTIDE SEQUENCE</scope>
    <source>
        <strain evidence="4">KCTC 12113</strain>
    </source>
</reference>
<keyword evidence="4" id="KW-0378">Hydrolase</keyword>
<gene>
    <name evidence="4" type="ORF">GCM10007383_14500</name>
</gene>
<feature type="chain" id="PRO_5037862140" evidence="1">
    <location>
        <begin position="21"/>
        <end position="362"/>
    </location>
</feature>
<dbReference type="Proteomes" id="UP000634668">
    <property type="component" value="Unassembled WGS sequence"/>
</dbReference>
<reference evidence="4" key="2">
    <citation type="submission" date="2020-09" db="EMBL/GenBank/DDBJ databases">
        <authorList>
            <person name="Sun Q."/>
            <person name="Kim S."/>
        </authorList>
    </citation>
    <scope>NUCLEOTIDE SEQUENCE</scope>
    <source>
        <strain evidence="4">KCTC 12113</strain>
    </source>
</reference>
<keyword evidence="5" id="KW-1185">Reference proteome</keyword>
<feature type="domain" description="SGNH hydrolase-type esterase N-terminal" evidence="3">
    <location>
        <begin position="27"/>
        <end position="167"/>
    </location>
</feature>
<dbReference type="Pfam" id="PF14607">
    <property type="entry name" value="GxDLY"/>
    <property type="match status" value="1"/>
</dbReference>
<evidence type="ECO:0000259" key="2">
    <source>
        <dbReference type="Pfam" id="PF14606"/>
    </source>
</evidence>
<proteinExistence type="predicted"/>
<dbReference type="InterPro" id="IPR036514">
    <property type="entry name" value="SGNH_hydro_sf"/>
</dbReference>
<dbReference type="AlphaFoldDB" id="A0A918ISR2"/>
<dbReference type="InterPro" id="IPR013830">
    <property type="entry name" value="SGNH_hydro"/>
</dbReference>